<dbReference type="AlphaFoldDB" id="A0A151ACM3"/>
<organism evidence="1 2">
    <name type="scientific">Halalkalicoccus paucihalophilus</name>
    <dbReference type="NCBI Taxonomy" id="1008153"/>
    <lineage>
        <taxon>Archaea</taxon>
        <taxon>Methanobacteriati</taxon>
        <taxon>Methanobacteriota</taxon>
        <taxon>Stenosarchaea group</taxon>
        <taxon>Halobacteria</taxon>
        <taxon>Halobacteriales</taxon>
        <taxon>Halococcaceae</taxon>
        <taxon>Halalkalicoccus</taxon>
    </lineage>
</organism>
<accession>A0A151ACM3</accession>
<dbReference type="InterPro" id="IPR036102">
    <property type="entry name" value="OsmC/Ohrsf"/>
</dbReference>
<comment type="caution">
    <text evidence="1">The sequence shown here is derived from an EMBL/GenBank/DDBJ whole genome shotgun (WGS) entry which is preliminary data.</text>
</comment>
<reference evidence="1 2" key="1">
    <citation type="submission" date="2016-02" db="EMBL/GenBank/DDBJ databases">
        <title>Genome sequence of Halalkalicoccus paucihalophilus DSM 24557.</title>
        <authorList>
            <person name="Poehlein A."/>
            <person name="Daniel R."/>
        </authorList>
    </citation>
    <scope>NUCLEOTIDE SEQUENCE [LARGE SCALE GENOMIC DNA]</scope>
    <source>
        <strain evidence="1 2">DSM 24557</strain>
    </source>
</reference>
<dbReference type="PATRIC" id="fig|1008153.3.peg.2037"/>
<dbReference type="EMBL" id="LTAZ01000005">
    <property type="protein sequence ID" value="KYH25334.1"/>
    <property type="molecule type" value="Genomic_DNA"/>
</dbReference>
<dbReference type="Pfam" id="PF02566">
    <property type="entry name" value="OsmC"/>
    <property type="match status" value="1"/>
</dbReference>
<evidence type="ECO:0000313" key="1">
    <source>
        <dbReference type="EMBL" id="KYH25334.1"/>
    </source>
</evidence>
<dbReference type="OrthoDB" id="237916at2157"/>
<dbReference type="Proteomes" id="UP000075321">
    <property type="component" value="Unassembled WGS sequence"/>
</dbReference>
<evidence type="ECO:0000313" key="2">
    <source>
        <dbReference type="Proteomes" id="UP000075321"/>
    </source>
</evidence>
<dbReference type="InterPro" id="IPR003718">
    <property type="entry name" value="OsmC/Ohr_fam"/>
</dbReference>
<protein>
    <submittedName>
        <fullName evidence="1">OsmC-like protein</fullName>
    </submittedName>
</protein>
<keyword evidence="2" id="KW-1185">Reference proteome</keyword>
<dbReference type="SUPFAM" id="SSF82784">
    <property type="entry name" value="OsmC-like"/>
    <property type="match status" value="1"/>
</dbReference>
<sequence length="131" mass="14037">MAKEVISTSEEGFSSVNSVRDFELTIDAEGEETPDTVETLLADYAACYVPALRVGGQQRGADDLGRIENTVTGEVNDDGKLTAVSFEIAVEADLDDETGQQVVDRANELCKVHDALKEELHADTSIEGGAF</sequence>
<dbReference type="InterPro" id="IPR015946">
    <property type="entry name" value="KH_dom-like_a/b"/>
</dbReference>
<dbReference type="RefSeq" id="WP_066382067.1">
    <property type="nucleotide sequence ID" value="NZ_LTAZ01000005.1"/>
</dbReference>
<gene>
    <name evidence="1" type="ORF">HAPAU_20040</name>
</gene>
<dbReference type="Gene3D" id="3.30.300.20">
    <property type="match status" value="1"/>
</dbReference>
<proteinExistence type="predicted"/>
<name>A0A151ACM3_9EURY</name>